<evidence type="ECO:0000256" key="10">
    <source>
        <dbReference type="RuleBase" id="RU367007"/>
    </source>
</evidence>
<feature type="transmembrane region" description="Helical" evidence="10">
    <location>
        <begin position="331"/>
        <end position="347"/>
    </location>
</feature>
<evidence type="ECO:0000313" key="13">
    <source>
        <dbReference type="EMBL" id="OGD85702.1"/>
    </source>
</evidence>
<feature type="transmembrane region" description="Helical" evidence="10">
    <location>
        <begin position="210"/>
        <end position="230"/>
    </location>
</feature>
<evidence type="ECO:0000256" key="1">
    <source>
        <dbReference type="ARBA" id="ARBA00004127"/>
    </source>
</evidence>
<comment type="pathway">
    <text evidence="2 10">Protein modification; protein glycosylation.</text>
</comment>
<accession>A0A1F5G1F1</accession>
<evidence type="ECO:0000256" key="3">
    <source>
        <dbReference type="ARBA" id="ARBA00007222"/>
    </source>
</evidence>
<evidence type="ECO:0000256" key="9">
    <source>
        <dbReference type="ARBA" id="ARBA00093617"/>
    </source>
</evidence>
<dbReference type="GO" id="GO:0012505">
    <property type="term" value="C:endomembrane system"/>
    <property type="evidence" value="ECO:0007669"/>
    <property type="project" value="UniProtKB-SubCell"/>
</dbReference>
<reference evidence="13 14" key="1">
    <citation type="journal article" date="2016" name="Nat. Commun.">
        <title>Thousands of microbial genomes shed light on interconnected biogeochemical processes in an aquifer system.</title>
        <authorList>
            <person name="Anantharaman K."/>
            <person name="Brown C.T."/>
            <person name="Hug L.A."/>
            <person name="Sharon I."/>
            <person name="Castelle C.J."/>
            <person name="Probst A.J."/>
            <person name="Thomas B.C."/>
            <person name="Singh A."/>
            <person name="Wilkins M.J."/>
            <person name="Karaoz U."/>
            <person name="Brodie E.L."/>
            <person name="Williams K.H."/>
            <person name="Hubbard S.S."/>
            <person name="Banfield J.F."/>
        </authorList>
    </citation>
    <scope>NUCLEOTIDE SEQUENCE [LARGE SCALE GENOMIC DNA]</scope>
</reference>
<feature type="transmembrane region" description="Helical" evidence="10">
    <location>
        <begin position="96"/>
        <end position="126"/>
    </location>
</feature>
<dbReference type="GO" id="GO:0004169">
    <property type="term" value="F:dolichyl-phosphate-mannose-protein mannosyltransferase activity"/>
    <property type="evidence" value="ECO:0007669"/>
    <property type="project" value="UniProtKB-UniRule"/>
</dbReference>
<organism evidence="13 14">
    <name type="scientific">Candidatus Curtissbacteria bacterium RBG_13_35_7</name>
    <dbReference type="NCBI Taxonomy" id="1797705"/>
    <lineage>
        <taxon>Bacteria</taxon>
        <taxon>Candidatus Curtissiibacteriota</taxon>
    </lineage>
</organism>
<protein>
    <recommendedName>
        <fullName evidence="9 10">Polyprenol-phosphate-mannose--protein mannosyltransferase</fullName>
        <ecNumber evidence="10">2.4.1.-</ecNumber>
    </recommendedName>
</protein>
<keyword evidence="8 10" id="KW-0472">Membrane</keyword>
<keyword evidence="7 10" id="KW-1133">Transmembrane helix</keyword>
<name>A0A1F5G1F1_9BACT</name>
<dbReference type="Pfam" id="PF16192">
    <property type="entry name" value="PMT_4TMC"/>
    <property type="match status" value="1"/>
</dbReference>
<dbReference type="EMBL" id="MFAT01000058">
    <property type="protein sequence ID" value="OGD85702.1"/>
    <property type="molecule type" value="Genomic_DNA"/>
</dbReference>
<proteinExistence type="inferred from homology"/>
<dbReference type="UniPathway" id="UPA00378"/>
<feature type="transmembrane region" description="Helical" evidence="10">
    <location>
        <begin position="299"/>
        <end position="319"/>
    </location>
</feature>
<evidence type="ECO:0000256" key="2">
    <source>
        <dbReference type="ARBA" id="ARBA00004922"/>
    </source>
</evidence>
<comment type="similarity">
    <text evidence="3 10">Belongs to the glycosyltransferase 39 family.</text>
</comment>
<evidence type="ECO:0000259" key="11">
    <source>
        <dbReference type="Pfam" id="PF02366"/>
    </source>
</evidence>
<dbReference type="Proteomes" id="UP000176317">
    <property type="component" value="Unassembled WGS sequence"/>
</dbReference>
<evidence type="ECO:0000313" key="14">
    <source>
        <dbReference type="Proteomes" id="UP000176317"/>
    </source>
</evidence>
<feature type="transmembrane region" description="Helical" evidence="10">
    <location>
        <begin position="172"/>
        <end position="198"/>
    </location>
</feature>
<feature type="transmembrane region" description="Helical" evidence="10">
    <location>
        <begin position="353"/>
        <end position="370"/>
    </location>
</feature>
<keyword evidence="6 10" id="KW-0812">Transmembrane</keyword>
<evidence type="ECO:0000259" key="12">
    <source>
        <dbReference type="Pfam" id="PF16192"/>
    </source>
</evidence>
<dbReference type="InterPro" id="IPR003342">
    <property type="entry name" value="ArnT-like_N"/>
</dbReference>
<sequence length="422" mass="49140">MSRKLIAFIVVLTLLSFSIRLFRITEPNHYYFDEVYHVVTARAYAQNNPAAYDPFSPPPEEDTAFDWLHPPLAKLIQAGSIKIIGDNPLGWRLPSVIFGTAIIPVTFILALLLFGPLVAIFSSIIVASENLTFVMSRITMNDVFLTFFVLCSFIFMILYTQKRSLRNLLLTATFLGLALTSKWPGLYAIAAIFVFLVFYEIKYHNFSPKLFLIPIIPLVMYLGAYGQYFIQGYSINEFIGLHKQIWWYQNRHDLEHSYGTTPLFCVPKGLLSSKQLCPWALNIRGVYFSYEQYGNKAGYIYALGNPFIFWFGVIAVSYMIGKFIQLKSNKVFLILLGYFIFWLPWIFTPRLLFLYHYLPAIPFMAIALGYEFRDIYHSRFKLIVFLFLLLFIAVFFYFYPISSGWPIKIESINRFMWLGTWR</sequence>
<dbReference type="InterPro" id="IPR032421">
    <property type="entry name" value="PMT_4TMC"/>
</dbReference>
<feature type="domain" description="ArnT-like N-terminal" evidence="11">
    <location>
        <begin position="10"/>
        <end position="225"/>
    </location>
</feature>
<dbReference type="GO" id="GO:0005886">
    <property type="term" value="C:plasma membrane"/>
    <property type="evidence" value="ECO:0007669"/>
    <property type="project" value="UniProtKB-SubCell"/>
</dbReference>
<comment type="function">
    <text evidence="10">Protein O-mannosyltransferase that catalyzes the transfer of a single mannose residue from a polyprenol phospho-mannosyl lipidic donor to the hydroxyl group of selected serine and threonine residues in acceptor proteins.</text>
</comment>
<comment type="subcellular location">
    <subcellularLocation>
        <location evidence="10">Cell membrane</location>
    </subcellularLocation>
    <subcellularLocation>
        <location evidence="1">Endomembrane system</location>
        <topology evidence="1">Multi-pass membrane protein</topology>
    </subcellularLocation>
</comment>
<dbReference type="EC" id="2.4.1.-" evidence="10"/>
<dbReference type="InterPro" id="IPR027005">
    <property type="entry name" value="PMT-like"/>
</dbReference>
<evidence type="ECO:0000256" key="4">
    <source>
        <dbReference type="ARBA" id="ARBA00022676"/>
    </source>
</evidence>
<keyword evidence="5 10" id="KW-0808">Transferase</keyword>
<feature type="transmembrane region" description="Helical" evidence="10">
    <location>
        <begin position="382"/>
        <end position="399"/>
    </location>
</feature>
<keyword evidence="10" id="KW-1003">Cell membrane</keyword>
<evidence type="ECO:0000256" key="7">
    <source>
        <dbReference type="ARBA" id="ARBA00022989"/>
    </source>
</evidence>
<keyword evidence="4 10" id="KW-0328">Glycosyltransferase</keyword>
<dbReference type="Pfam" id="PF02366">
    <property type="entry name" value="PMT"/>
    <property type="match status" value="1"/>
</dbReference>
<evidence type="ECO:0000256" key="6">
    <source>
        <dbReference type="ARBA" id="ARBA00022692"/>
    </source>
</evidence>
<feature type="transmembrane region" description="Helical" evidence="10">
    <location>
        <begin position="138"/>
        <end position="160"/>
    </location>
</feature>
<dbReference type="AlphaFoldDB" id="A0A1F5G1F1"/>
<feature type="domain" description="Protein O-mannosyl-transferase C-terminal four TM" evidence="12">
    <location>
        <begin position="236"/>
        <end position="421"/>
    </location>
</feature>
<comment type="caution">
    <text evidence="13">The sequence shown here is derived from an EMBL/GenBank/DDBJ whole genome shotgun (WGS) entry which is preliminary data.</text>
</comment>
<evidence type="ECO:0000256" key="8">
    <source>
        <dbReference type="ARBA" id="ARBA00023136"/>
    </source>
</evidence>
<evidence type="ECO:0000256" key="5">
    <source>
        <dbReference type="ARBA" id="ARBA00022679"/>
    </source>
</evidence>
<dbReference type="PANTHER" id="PTHR10050">
    <property type="entry name" value="DOLICHYL-PHOSPHATE-MANNOSE--PROTEIN MANNOSYLTRANSFERASE"/>
    <property type="match status" value="1"/>
</dbReference>
<gene>
    <name evidence="13" type="ORF">A2164_01505</name>
</gene>